<keyword evidence="3" id="KW-1185">Reference proteome</keyword>
<dbReference type="EMBL" id="CP093547">
    <property type="protein sequence ID" value="UNP27932.1"/>
    <property type="molecule type" value="Genomic_DNA"/>
</dbReference>
<feature type="transmembrane region" description="Helical" evidence="1">
    <location>
        <begin position="68"/>
        <end position="88"/>
    </location>
</feature>
<keyword evidence="1" id="KW-0472">Membrane</keyword>
<accession>A0ABY3X5U3</accession>
<keyword evidence="1" id="KW-1133">Transmembrane helix</keyword>
<name>A0ABY3X5U3_9GAMM</name>
<feature type="transmembrane region" description="Helical" evidence="1">
    <location>
        <begin position="198"/>
        <end position="214"/>
    </location>
</feature>
<evidence type="ECO:0000313" key="3">
    <source>
        <dbReference type="Proteomes" id="UP000829194"/>
    </source>
</evidence>
<organism evidence="2 3">
    <name type="scientific">Lysobacter gummosus</name>
    <dbReference type="NCBI Taxonomy" id="262324"/>
    <lineage>
        <taxon>Bacteria</taxon>
        <taxon>Pseudomonadati</taxon>
        <taxon>Pseudomonadota</taxon>
        <taxon>Gammaproteobacteria</taxon>
        <taxon>Lysobacterales</taxon>
        <taxon>Lysobacteraceae</taxon>
        <taxon>Lysobacter</taxon>
    </lineage>
</organism>
<feature type="transmembrane region" description="Helical" evidence="1">
    <location>
        <begin position="138"/>
        <end position="156"/>
    </location>
</feature>
<evidence type="ECO:0000256" key="1">
    <source>
        <dbReference type="SAM" id="Phobius"/>
    </source>
</evidence>
<evidence type="ECO:0000313" key="2">
    <source>
        <dbReference type="EMBL" id="UNP27932.1"/>
    </source>
</evidence>
<dbReference type="RefSeq" id="WP_057943600.1">
    <property type="nucleotide sequence ID" value="NZ_CP011131.1"/>
</dbReference>
<proteinExistence type="predicted"/>
<sequence>MKRSSKPAAAAAANSTGGDAAIASGARSLALAAALCCVAALLGFGAALDGYSQWRHPPGLLGARGIEHALAFNLLAYLGPGLVLAWGAWRLRDALQARGASARIGAWLWLWSALAWAAQGVASLDPQDLDAQASRLHALAWLLWGLAFVPGALLLARATLAAPAWRRFGAIALAAAAVLTLAIVLADLRVAPSAPAQRVALLAWLVAYVAAAWSRRGSPG</sequence>
<feature type="transmembrane region" description="Helical" evidence="1">
    <location>
        <begin position="29"/>
        <end position="48"/>
    </location>
</feature>
<dbReference type="Proteomes" id="UP000829194">
    <property type="component" value="Chromosome"/>
</dbReference>
<protein>
    <submittedName>
        <fullName evidence="2">DUF998 domain-containing protein</fullName>
    </submittedName>
</protein>
<gene>
    <name evidence="2" type="ORF">MOV92_15665</name>
</gene>
<feature type="transmembrane region" description="Helical" evidence="1">
    <location>
        <begin position="100"/>
        <end position="118"/>
    </location>
</feature>
<feature type="transmembrane region" description="Helical" evidence="1">
    <location>
        <begin position="168"/>
        <end position="186"/>
    </location>
</feature>
<keyword evidence="1" id="KW-0812">Transmembrane</keyword>
<reference evidence="2 3" key="1">
    <citation type="submission" date="2022-03" db="EMBL/GenBank/DDBJ databases">
        <title>Complete genome sequence of Lysobacter capsici VKM B-2533 and Lysobacter gummosus 10.1.1, promising sources of lytic agents.</title>
        <authorList>
            <person name="Tarlachkov S.V."/>
            <person name="Kudryakova I.V."/>
            <person name="Afoshin A.S."/>
            <person name="Leontyevskaya E.A."/>
            <person name="Leontyevskaya N.V."/>
        </authorList>
    </citation>
    <scope>NUCLEOTIDE SEQUENCE [LARGE SCALE GENOMIC DNA]</scope>
    <source>
        <strain evidence="2 3">10.1.1</strain>
    </source>
</reference>